<dbReference type="Proteomes" id="UP000073816">
    <property type="component" value="Chromosome"/>
</dbReference>
<dbReference type="InterPro" id="IPR000669">
    <property type="entry name" value="Mannitol_DH"/>
</dbReference>
<dbReference type="KEGG" id="alm:AO498_10315"/>
<evidence type="ECO:0000259" key="3">
    <source>
        <dbReference type="Pfam" id="PF01232"/>
    </source>
</evidence>
<dbReference type="InterPro" id="IPR013328">
    <property type="entry name" value="6PGD_dom2"/>
</dbReference>
<keyword evidence="6" id="KW-1185">Reference proteome</keyword>
<dbReference type="Pfam" id="PF08125">
    <property type="entry name" value="Mannitol_dh_C"/>
    <property type="match status" value="1"/>
</dbReference>
<dbReference type="GO" id="GO:0005829">
    <property type="term" value="C:cytosol"/>
    <property type="evidence" value="ECO:0007669"/>
    <property type="project" value="TreeGrafter"/>
</dbReference>
<dbReference type="OrthoDB" id="9768714at2"/>
<evidence type="ECO:0000259" key="4">
    <source>
        <dbReference type="Pfam" id="PF08125"/>
    </source>
</evidence>
<keyword evidence="1" id="KW-0560">Oxidoreductase</keyword>
<evidence type="ECO:0000256" key="1">
    <source>
        <dbReference type="ARBA" id="ARBA00023002"/>
    </source>
</evidence>
<dbReference type="RefSeq" id="WP_067546990.1">
    <property type="nucleotide sequence ID" value="NZ_CP012836.1"/>
</dbReference>
<dbReference type="PATRIC" id="fig|1727163.4.peg.2156"/>
<dbReference type="GO" id="GO:0019592">
    <property type="term" value="P:mannitol catabolic process"/>
    <property type="evidence" value="ECO:0007669"/>
    <property type="project" value="TreeGrafter"/>
</dbReference>
<reference evidence="5 6" key="2">
    <citation type="journal article" date="2016" name="Genome Announc.">
        <title>Complete Genome Sequence of Algoriphagus sp. Strain M8-2, Isolated from a Brackish Lake.</title>
        <authorList>
            <person name="Muraguchi Y."/>
            <person name="Kushimoto K."/>
            <person name="Ohtsubo Y."/>
            <person name="Suzuki T."/>
            <person name="Dohra H."/>
            <person name="Kimbara K."/>
            <person name="Shintani M."/>
        </authorList>
    </citation>
    <scope>NUCLEOTIDE SEQUENCE [LARGE SCALE GENOMIC DNA]</scope>
    <source>
        <strain evidence="5 6">M8-2</strain>
    </source>
</reference>
<dbReference type="InterPro" id="IPR008927">
    <property type="entry name" value="6-PGluconate_DH-like_C_sf"/>
</dbReference>
<proteinExistence type="predicted"/>
<reference evidence="6" key="1">
    <citation type="submission" date="2015-09" db="EMBL/GenBank/DDBJ databases">
        <title>Complete sequence of Algoriphagus sp. M8-2.</title>
        <authorList>
            <person name="Shintani M."/>
        </authorList>
    </citation>
    <scope>NUCLEOTIDE SEQUENCE [LARGE SCALE GENOMIC DNA]</scope>
    <source>
        <strain evidence="6">M8-2</strain>
    </source>
</reference>
<dbReference type="Gene3D" id="3.40.50.720">
    <property type="entry name" value="NAD(P)-binding Rossmann-like Domain"/>
    <property type="match status" value="1"/>
</dbReference>
<evidence type="ECO:0000313" key="5">
    <source>
        <dbReference type="EMBL" id="AMQ56823.1"/>
    </source>
</evidence>
<organism evidence="5 6">
    <name type="scientific">Algoriphagus sanaruensis</name>
    <dbReference type="NCBI Taxonomy" id="1727163"/>
    <lineage>
        <taxon>Bacteria</taxon>
        <taxon>Pseudomonadati</taxon>
        <taxon>Bacteroidota</taxon>
        <taxon>Cytophagia</taxon>
        <taxon>Cytophagales</taxon>
        <taxon>Cyclobacteriaceae</taxon>
        <taxon>Algoriphagus</taxon>
    </lineage>
</organism>
<protein>
    <recommendedName>
        <fullName evidence="7">Altronate oxidoreductase</fullName>
    </recommendedName>
</protein>
<dbReference type="PANTHER" id="PTHR30524">
    <property type="entry name" value="MANNITOL-1-PHOSPHATE 5-DEHYDROGENASE"/>
    <property type="match status" value="1"/>
</dbReference>
<dbReference type="InterPro" id="IPR013131">
    <property type="entry name" value="Mannitol_DH_N"/>
</dbReference>
<dbReference type="AlphaFoldDB" id="A0A142ENW8"/>
<evidence type="ECO:0000256" key="2">
    <source>
        <dbReference type="ARBA" id="ARBA00023027"/>
    </source>
</evidence>
<gene>
    <name evidence="5" type="ORF">AO498_10315</name>
</gene>
<dbReference type="PRINTS" id="PR00084">
    <property type="entry name" value="MTLDHDRGNASE"/>
</dbReference>
<dbReference type="STRING" id="1727163.AO498_10315"/>
<dbReference type="Pfam" id="PF01232">
    <property type="entry name" value="Mannitol_dh"/>
    <property type="match status" value="1"/>
</dbReference>
<feature type="domain" description="Mannitol dehydrogenase C-terminal" evidence="4">
    <location>
        <begin position="256"/>
        <end position="368"/>
    </location>
</feature>
<dbReference type="EMBL" id="CP012836">
    <property type="protein sequence ID" value="AMQ56823.1"/>
    <property type="molecule type" value="Genomic_DNA"/>
</dbReference>
<name>A0A142ENW8_9BACT</name>
<keyword evidence="2" id="KW-0520">NAD</keyword>
<dbReference type="SUPFAM" id="SSF51735">
    <property type="entry name" value="NAD(P)-binding Rossmann-fold domains"/>
    <property type="match status" value="1"/>
</dbReference>
<evidence type="ECO:0008006" key="7">
    <source>
        <dbReference type="Google" id="ProtNLM"/>
    </source>
</evidence>
<dbReference type="InterPro" id="IPR036291">
    <property type="entry name" value="NAD(P)-bd_dom_sf"/>
</dbReference>
<dbReference type="PANTHER" id="PTHR30524:SF0">
    <property type="entry name" value="ALTRONATE OXIDOREDUCTASE-RELATED"/>
    <property type="match status" value="1"/>
</dbReference>
<evidence type="ECO:0000313" key="6">
    <source>
        <dbReference type="Proteomes" id="UP000073816"/>
    </source>
</evidence>
<accession>A0A142ENW8</accession>
<dbReference type="GO" id="GO:0008926">
    <property type="term" value="F:mannitol-1-phosphate 5-dehydrogenase activity"/>
    <property type="evidence" value="ECO:0007669"/>
    <property type="project" value="TreeGrafter"/>
</dbReference>
<feature type="domain" description="Mannitol dehydrogenase N-terminal" evidence="3">
    <location>
        <begin position="9"/>
        <end position="235"/>
    </location>
</feature>
<dbReference type="SUPFAM" id="SSF48179">
    <property type="entry name" value="6-phosphogluconate dehydrogenase C-terminal domain-like"/>
    <property type="match status" value="1"/>
</dbReference>
<dbReference type="Gene3D" id="1.10.1040.10">
    <property type="entry name" value="N-(1-d-carboxylethyl)-l-norvaline Dehydrogenase, domain 2"/>
    <property type="match status" value="1"/>
</dbReference>
<dbReference type="InterPro" id="IPR013118">
    <property type="entry name" value="Mannitol_DH_C"/>
</dbReference>
<sequence length="441" mass="51340">MENPNTPIHILQFGTGNFLRGFFEPIIQRYSYYNKPLNICIIQSTNGNTLEKLERQNFQYFLYEAGIKNGEKIQNTQKITCIQSGISLPVDQDKFFEFAGKPEVKWIISNVTEAGLVWKTEDKFEQFAESFAGRICQWLYVRFTKLPDSETILLPCELLPKNGFLLKEFVLKHADHWGLPNDFSEWINQKVHFFNNLVDRIVPGYPSNLDSIQLDGDQLTVQVEPYSFWAIESQKPNFHLLPFVENNPGITIASEIDSFSLRKIRILNGCHTWMTAKSIYLNLHDTVSEFIGNTNLRMEVIDLLDQEIIPTLPFDKEETIAYSREILDRFANPFMAHKFYDISLNAFSKFKSRLLPIIEFHLNHSGLIPQKTAKGLLYLLLTYIEKPEKIRDQEDIKSYFSLLPIGNSIQEKLSRVLSEQFNITWDKTWEKVVEEIQSENN</sequence>